<reference evidence="2 3" key="1">
    <citation type="journal article" date="2024" name="Microbiology">
        <title>Methylomarinum rosea sp. nov., a novel halophilic methanotrophic bacterium from the hypersaline Lake Elton.</title>
        <authorList>
            <person name="Suleimanov R.Z."/>
            <person name="Oshkin I.Y."/>
            <person name="Danilova O.V."/>
            <person name="Suzina N.E."/>
            <person name="Dedysh S.N."/>
        </authorList>
    </citation>
    <scope>NUCLEOTIDE SEQUENCE [LARGE SCALE GENOMIC DNA]</scope>
    <source>
        <strain evidence="2 3">Ch1-1</strain>
    </source>
</reference>
<evidence type="ECO:0000313" key="2">
    <source>
        <dbReference type="EMBL" id="XBS18859.1"/>
    </source>
</evidence>
<keyword evidence="3" id="KW-1185">Reference proteome</keyword>
<feature type="transmembrane region" description="Helical" evidence="1">
    <location>
        <begin position="129"/>
        <end position="146"/>
    </location>
</feature>
<dbReference type="KEGG" id="mech:Q9L42_010775"/>
<accession>A0AAU7NPH8</accession>
<feature type="transmembrane region" description="Helical" evidence="1">
    <location>
        <begin position="197"/>
        <end position="214"/>
    </location>
</feature>
<proteinExistence type="predicted"/>
<dbReference type="Proteomes" id="UP001225378">
    <property type="component" value="Chromosome"/>
</dbReference>
<sequence>MSLYSYSASALAFSVLFLLIVINGKKNTVALPFLIATCLSVIWSAYSAYAMHHEQLYAFDVLGIETLRNGGWYFFLSVLISRQQFGNQYAFLLRYWQPKAMLAFIAVVCLLEFYSELRYQIQNALGFDFRLYAHIFFALVGLMLVEQLYRNALAEQRWHIKFVCIALAAQFVFDFIIYSKSLMFSSLDFNLWNARGLINALLVPLLILSVNRLNTRPAAVAVSRQFIFHTTVLLGGGVYLLLMSLMGFYIRDYGGNWGGGSANRVYFLGDPIVDGLFCVGAG</sequence>
<feature type="transmembrane region" description="Helical" evidence="1">
    <location>
        <begin position="226"/>
        <end position="250"/>
    </location>
</feature>
<feature type="transmembrane region" description="Helical" evidence="1">
    <location>
        <begin position="158"/>
        <end position="177"/>
    </location>
</feature>
<dbReference type="EMBL" id="CP157743">
    <property type="protein sequence ID" value="XBS18859.1"/>
    <property type="molecule type" value="Genomic_DNA"/>
</dbReference>
<feature type="transmembrane region" description="Helical" evidence="1">
    <location>
        <begin position="29"/>
        <end position="51"/>
    </location>
</feature>
<keyword evidence="1" id="KW-0812">Transmembrane</keyword>
<organism evidence="2 3">
    <name type="scientific">Methylomarinum roseum</name>
    <dbReference type="NCBI Taxonomy" id="3067653"/>
    <lineage>
        <taxon>Bacteria</taxon>
        <taxon>Pseudomonadati</taxon>
        <taxon>Pseudomonadota</taxon>
        <taxon>Gammaproteobacteria</taxon>
        <taxon>Methylococcales</taxon>
        <taxon>Methylococcaceae</taxon>
        <taxon>Methylomarinum</taxon>
    </lineage>
</organism>
<evidence type="ECO:0000313" key="3">
    <source>
        <dbReference type="Proteomes" id="UP001225378"/>
    </source>
</evidence>
<gene>
    <name evidence="2" type="ORF">Q9L42_010775</name>
</gene>
<dbReference type="AlphaFoldDB" id="A0AAU7NPH8"/>
<keyword evidence="1" id="KW-1133">Transmembrane helix</keyword>
<evidence type="ECO:0000256" key="1">
    <source>
        <dbReference type="SAM" id="Phobius"/>
    </source>
</evidence>
<dbReference type="RefSeq" id="WP_349431052.1">
    <property type="nucleotide sequence ID" value="NZ_CP157743.1"/>
</dbReference>
<keyword evidence="1" id="KW-0472">Membrane</keyword>
<name>A0AAU7NPH8_9GAMM</name>
<protein>
    <submittedName>
        <fullName evidence="2">Uncharacterized protein</fullName>
    </submittedName>
</protein>
<feature type="transmembrane region" description="Helical" evidence="1">
    <location>
        <begin position="100"/>
        <end position="117"/>
    </location>
</feature>
<feature type="transmembrane region" description="Helical" evidence="1">
    <location>
        <begin position="6"/>
        <end position="22"/>
    </location>
</feature>